<name>A0A2U9IWW6_9CREN</name>
<dbReference type="OrthoDB" id="34509at2157"/>
<evidence type="ECO:0000313" key="3">
    <source>
        <dbReference type="Proteomes" id="UP000247586"/>
    </source>
</evidence>
<dbReference type="EMBL" id="CP029287">
    <property type="protein sequence ID" value="AWS00368.1"/>
    <property type="molecule type" value="Genomic_DNA"/>
</dbReference>
<dbReference type="InterPro" id="IPR036388">
    <property type="entry name" value="WH-like_DNA-bd_sf"/>
</dbReference>
<dbReference type="Pfam" id="PF14947">
    <property type="entry name" value="HTH_45"/>
    <property type="match status" value="1"/>
</dbReference>
<reference evidence="3" key="2">
    <citation type="submission" date="2020-03" db="EMBL/GenBank/DDBJ databases">
        <title>Complete Genome Sequences of Extremely Thermoacidophilic, Metal-Mobilizing Type-Strain Members of the Archaeal Family Sulfolobaceae: Acidianus brierleyi DSM-1651T, Acidianus sulfidivorans DSM-18786T, Metallosphaera hakonensis DSM-7519T, and Metallosphaera prunae DSM-10039T.</title>
        <authorList>
            <person name="Counts J.A."/>
            <person name="Kelly R.M."/>
        </authorList>
    </citation>
    <scope>NUCLEOTIDE SEQUENCE [LARGE SCALE GENOMIC DNA]</scope>
    <source>
        <strain evidence="3">HO1-1</strain>
    </source>
</reference>
<dbReference type="InterPro" id="IPR036390">
    <property type="entry name" value="WH_DNA-bd_sf"/>
</dbReference>
<protein>
    <recommendedName>
        <fullName evidence="1">ArnR1-like winged helix-turn-helix domain-containing protein</fullName>
    </recommendedName>
</protein>
<dbReference type="KEGG" id="mhk:DFR87_12560"/>
<dbReference type="RefSeq" id="WP_054837277.1">
    <property type="nucleotide sequence ID" value="NZ_BBBA01000037.1"/>
</dbReference>
<reference evidence="2 3" key="1">
    <citation type="submission" date="2018-05" db="EMBL/GenBank/DDBJ databases">
        <title>Complete Genome Sequences of Extremely Thermoacidophilic, Metal-Mobilizing Type-Strain Members of the Archaeal Family Sulfolobaceae: Acidianus brierleyi DSM-1651T, Acidianus sulfidivorans DSM-18786T, Metallosphaera hakonensis DSM-7519T, and Metallosphaera prunae DSM-10039T.</title>
        <authorList>
            <person name="Counts J.A."/>
            <person name="Kelly R.M."/>
        </authorList>
    </citation>
    <scope>NUCLEOTIDE SEQUENCE [LARGE SCALE GENOMIC DNA]</scope>
    <source>
        <strain evidence="2 3">HO1-1</strain>
    </source>
</reference>
<dbReference type="Gene3D" id="1.10.10.10">
    <property type="entry name" value="Winged helix-like DNA-binding domain superfamily/Winged helix DNA-binding domain"/>
    <property type="match status" value="1"/>
</dbReference>
<dbReference type="InterPro" id="IPR038723">
    <property type="entry name" value="ArnR1-like_HTH"/>
</dbReference>
<evidence type="ECO:0000313" key="2">
    <source>
        <dbReference type="EMBL" id="AWS00368.1"/>
    </source>
</evidence>
<evidence type="ECO:0000259" key="1">
    <source>
        <dbReference type="Pfam" id="PF14947"/>
    </source>
</evidence>
<gene>
    <name evidence="2" type="ORF">DFR87_12560</name>
</gene>
<feature type="domain" description="ArnR1-like winged helix-turn-helix" evidence="1">
    <location>
        <begin position="3"/>
        <end position="78"/>
    </location>
</feature>
<proteinExistence type="predicted"/>
<accession>A0A2U9IWW6</accession>
<dbReference type="Proteomes" id="UP000247586">
    <property type="component" value="Chromosome"/>
</dbReference>
<organism evidence="2 3">
    <name type="scientific">Metallosphaera hakonensis JCM 8857 = DSM 7519</name>
    <dbReference type="NCBI Taxonomy" id="1293036"/>
    <lineage>
        <taxon>Archaea</taxon>
        <taxon>Thermoproteota</taxon>
        <taxon>Thermoprotei</taxon>
        <taxon>Sulfolobales</taxon>
        <taxon>Sulfolobaceae</taxon>
        <taxon>Metallosphaera</taxon>
    </lineage>
</organism>
<keyword evidence="3" id="KW-1185">Reference proteome</keyword>
<dbReference type="AlphaFoldDB" id="A0A2U9IWW6"/>
<reference evidence="3" key="3">
    <citation type="submission" date="2020-03" db="EMBL/GenBank/DDBJ databases">
        <title>Sequencing and Assembly of Multiple Reported Metal-Biooxidizing Members of the Extremely Thermoacidophilic Archaeal Family Sulfolobaceae.</title>
        <authorList>
            <person name="Counts J.A."/>
            <person name="Kelly R.M."/>
        </authorList>
    </citation>
    <scope>NUCLEOTIDE SEQUENCE [LARGE SCALE GENOMIC DNA]</scope>
    <source>
        <strain evidence="3">HO1-1</strain>
    </source>
</reference>
<dbReference type="SUPFAM" id="SSF46785">
    <property type="entry name" value="Winged helix' DNA-binding domain"/>
    <property type="match status" value="1"/>
</dbReference>
<sequence length="91" mass="10621">MVRRSREEIILSVLEGCSGMGANKTNLMYRSGLNYDSFLRYLNHLMQTGLISFSDGKYRLTRKGLQIMEKLQKYAEIKRNLEETRKLLSDV</sequence>